<evidence type="ECO:0000313" key="3">
    <source>
        <dbReference type="EMBL" id="QEZ46771.1"/>
    </source>
</evidence>
<protein>
    <submittedName>
        <fullName evidence="3">Carbon-nitrogen hydrolase family protein</fullName>
    </submittedName>
</protein>
<dbReference type="InterPro" id="IPR036526">
    <property type="entry name" value="C-N_Hydrolase_sf"/>
</dbReference>
<evidence type="ECO:0000313" key="4">
    <source>
        <dbReference type="Proteomes" id="UP000325743"/>
    </source>
</evidence>
<proteinExistence type="predicted"/>
<dbReference type="SUPFAM" id="SSF56317">
    <property type="entry name" value="Carbon-nitrogen hydrolase"/>
    <property type="match status" value="1"/>
</dbReference>
<dbReference type="CDD" id="cd07197">
    <property type="entry name" value="nitrilase"/>
    <property type="match status" value="1"/>
</dbReference>
<name>A0A5P3VNF2_9BURK</name>
<evidence type="ECO:0000256" key="1">
    <source>
        <dbReference type="ARBA" id="ARBA00022801"/>
    </source>
</evidence>
<dbReference type="RefSeq" id="WP_151071907.1">
    <property type="nucleotide sequence ID" value="NZ_CP032519.1"/>
</dbReference>
<dbReference type="InterPro" id="IPR003010">
    <property type="entry name" value="C-N_Hydrolase"/>
</dbReference>
<evidence type="ECO:0000259" key="2">
    <source>
        <dbReference type="PROSITE" id="PS50263"/>
    </source>
</evidence>
<dbReference type="Proteomes" id="UP000325743">
    <property type="component" value="Chromosome 2"/>
</dbReference>
<dbReference type="Pfam" id="PF00795">
    <property type="entry name" value="CN_hydrolase"/>
    <property type="match status" value="1"/>
</dbReference>
<sequence>MKNDIRIAAAQTVDQHNFQANLVQHCRFIEAAGREGVELLVFPELSLTGYHREQASALSVEMTSPGLEALRRVSASSDVVAVAGAPLMVDGRLFIASMVIMPDGSMTSYCKQHLHPGEDLFFHPGSAGPANLESMGVALAICADTNFPEHAATASALSASIYAASCLITSRGYDQDSAQLSAYAAKHAYAVLLANHGGSTGGFEVAGKSAIWDEQGNCVSAALSTGAHLVIGERSSGQWTGRVMPQPFHEPI</sequence>
<dbReference type="EMBL" id="CP032519">
    <property type="protein sequence ID" value="QEZ46771.1"/>
    <property type="molecule type" value="Genomic_DNA"/>
</dbReference>
<dbReference type="GO" id="GO:0050126">
    <property type="term" value="F:N-carbamoylputrescine amidase activity"/>
    <property type="evidence" value="ECO:0007669"/>
    <property type="project" value="TreeGrafter"/>
</dbReference>
<reference evidence="3 4" key="1">
    <citation type="submission" date="2018-09" db="EMBL/GenBank/DDBJ databases">
        <title>Complete genome sequence of Cupriavidus oxalaticus T2, a bacterium capable of phenol tolerance and degradation.</title>
        <authorList>
            <person name="Yan J."/>
        </authorList>
    </citation>
    <scope>NUCLEOTIDE SEQUENCE [LARGE SCALE GENOMIC DNA]</scope>
    <source>
        <strain evidence="3 4">T2</strain>
    </source>
</reference>
<dbReference type="PANTHER" id="PTHR43674:SF2">
    <property type="entry name" value="BETA-UREIDOPROPIONASE"/>
    <property type="match status" value="1"/>
</dbReference>
<dbReference type="GO" id="GO:0033388">
    <property type="term" value="P:putrescine biosynthetic process from arginine"/>
    <property type="evidence" value="ECO:0007669"/>
    <property type="project" value="TreeGrafter"/>
</dbReference>
<dbReference type="AlphaFoldDB" id="A0A5P3VNF2"/>
<gene>
    <name evidence="3" type="ORF">D2917_21465</name>
</gene>
<dbReference type="PANTHER" id="PTHR43674">
    <property type="entry name" value="NITRILASE C965.09-RELATED"/>
    <property type="match status" value="1"/>
</dbReference>
<dbReference type="InterPro" id="IPR050345">
    <property type="entry name" value="Aliph_Amidase/BUP"/>
</dbReference>
<dbReference type="PROSITE" id="PS50263">
    <property type="entry name" value="CN_HYDROLASE"/>
    <property type="match status" value="1"/>
</dbReference>
<organism evidence="3 4">
    <name type="scientific">Cupriavidus oxalaticus</name>
    <dbReference type="NCBI Taxonomy" id="96344"/>
    <lineage>
        <taxon>Bacteria</taxon>
        <taxon>Pseudomonadati</taxon>
        <taxon>Pseudomonadota</taxon>
        <taxon>Betaproteobacteria</taxon>
        <taxon>Burkholderiales</taxon>
        <taxon>Burkholderiaceae</taxon>
        <taxon>Cupriavidus</taxon>
    </lineage>
</organism>
<feature type="domain" description="CN hydrolase" evidence="2">
    <location>
        <begin position="5"/>
        <end position="236"/>
    </location>
</feature>
<dbReference type="Gene3D" id="3.60.110.10">
    <property type="entry name" value="Carbon-nitrogen hydrolase"/>
    <property type="match status" value="1"/>
</dbReference>
<keyword evidence="1 3" id="KW-0378">Hydrolase</keyword>
<accession>A0A5P3VNF2</accession>